<accession>A0A9P6JJ34</accession>
<dbReference type="Gene3D" id="3.40.50.1010">
    <property type="entry name" value="5'-nuclease"/>
    <property type="match status" value="1"/>
</dbReference>
<gene>
    <name evidence="3" type="ORF">CPB83DRAFT_899282</name>
</gene>
<organism evidence="3 4">
    <name type="scientific">Crepidotus variabilis</name>
    <dbReference type="NCBI Taxonomy" id="179855"/>
    <lineage>
        <taxon>Eukaryota</taxon>
        <taxon>Fungi</taxon>
        <taxon>Dikarya</taxon>
        <taxon>Basidiomycota</taxon>
        <taxon>Agaricomycotina</taxon>
        <taxon>Agaricomycetes</taxon>
        <taxon>Agaricomycetidae</taxon>
        <taxon>Agaricales</taxon>
        <taxon>Agaricineae</taxon>
        <taxon>Crepidotaceae</taxon>
        <taxon>Crepidotus</taxon>
    </lineage>
</organism>
<name>A0A9P6JJ34_9AGAR</name>
<reference evidence="3" key="1">
    <citation type="submission" date="2020-11" db="EMBL/GenBank/DDBJ databases">
        <authorList>
            <consortium name="DOE Joint Genome Institute"/>
            <person name="Ahrendt S."/>
            <person name="Riley R."/>
            <person name="Andreopoulos W."/>
            <person name="Labutti K."/>
            <person name="Pangilinan J."/>
            <person name="Ruiz-Duenas F.J."/>
            <person name="Barrasa J.M."/>
            <person name="Sanchez-Garcia M."/>
            <person name="Camarero S."/>
            <person name="Miyauchi S."/>
            <person name="Serrano A."/>
            <person name="Linde D."/>
            <person name="Babiker R."/>
            <person name="Drula E."/>
            <person name="Ayuso-Fernandez I."/>
            <person name="Pacheco R."/>
            <person name="Padilla G."/>
            <person name="Ferreira P."/>
            <person name="Barriuso J."/>
            <person name="Kellner H."/>
            <person name="Castanera R."/>
            <person name="Alfaro M."/>
            <person name="Ramirez L."/>
            <person name="Pisabarro A.G."/>
            <person name="Kuo A."/>
            <person name="Tritt A."/>
            <person name="Lipzen A."/>
            <person name="He G."/>
            <person name="Yan M."/>
            <person name="Ng V."/>
            <person name="Cullen D."/>
            <person name="Martin F."/>
            <person name="Rosso M.-N."/>
            <person name="Henrissat B."/>
            <person name="Hibbett D."/>
            <person name="Martinez A.T."/>
            <person name="Grigoriev I.V."/>
        </authorList>
    </citation>
    <scope>NUCLEOTIDE SEQUENCE</scope>
    <source>
        <strain evidence="3">CBS 506.95</strain>
    </source>
</reference>
<evidence type="ECO:0000313" key="3">
    <source>
        <dbReference type="EMBL" id="KAF9522901.1"/>
    </source>
</evidence>
<keyword evidence="4" id="KW-1185">Reference proteome</keyword>
<dbReference type="InterPro" id="IPR002716">
    <property type="entry name" value="PIN_dom"/>
</dbReference>
<comment type="caution">
    <text evidence="3">The sequence shown here is derived from an EMBL/GenBank/DDBJ whole genome shotgun (WGS) entry which is preliminary data.</text>
</comment>
<feature type="compositionally biased region" description="Basic and acidic residues" evidence="1">
    <location>
        <begin position="111"/>
        <end position="120"/>
    </location>
</feature>
<feature type="compositionally biased region" description="Basic and acidic residues" evidence="1">
    <location>
        <begin position="87"/>
        <end position="100"/>
    </location>
</feature>
<dbReference type="AlphaFoldDB" id="A0A9P6JJ34"/>
<sequence>MAEGRVVNGNANKIAMSRALGAAFLHHQVEQLEKSVSSGGPTGGNWRDRRGNHNSSLGAGKRGSNPPGGKSPQKKKLIQDGAATIPSRERAPAGNRDFDRSVNTSPSSRRISAEEPKKEKDADIVVVDGSVLIHALYQVKKWCKDGREEILIVPLEALNTLDILKKGTSSLAQKARAASRILEAQVGTNRRIRVQRDDAFVLWDKINIEDAASTSPSTCPEWVRRIVCCARWELENPQEELKDSTKGKTEDKKPALKVVLAVLSSIPNTSPQINITALSAESPVPLPAPTIPHATRHEPRSTGILVSSWASRAGVTLLDIEPAMPGRGGGEDDDRFKRSRPRRPSTSEHTIPKTALVERPPAVMAMMEMVSQPSKVVRVLARGEKLDP</sequence>
<dbReference type="Proteomes" id="UP000807306">
    <property type="component" value="Unassembled WGS sequence"/>
</dbReference>
<feature type="compositionally biased region" description="Polar residues" evidence="1">
    <location>
        <begin position="101"/>
        <end position="110"/>
    </location>
</feature>
<proteinExistence type="predicted"/>
<feature type="region of interest" description="Disordered" evidence="1">
    <location>
        <begin position="32"/>
        <end position="120"/>
    </location>
</feature>
<evidence type="ECO:0000259" key="2">
    <source>
        <dbReference type="Pfam" id="PF13638"/>
    </source>
</evidence>
<feature type="region of interest" description="Disordered" evidence="1">
    <location>
        <begin position="321"/>
        <end position="354"/>
    </location>
</feature>
<dbReference type="Pfam" id="PF13638">
    <property type="entry name" value="PIN_4"/>
    <property type="match status" value="1"/>
</dbReference>
<protein>
    <recommendedName>
        <fullName evidence="2">PIN domain-containing protein</fullName>
    </recommendedName>
</protein>
<dbReference type="OrthoDB" id="69928at2759"/>
<dbReference type="EMBL" id="MU157931">
    <property type="protein sequence ID" value="KAF9522901.1"/>
    <property type="molecule type" value="Genomic_DNA"/>
</dbReference>
<evidence type="ECO:0000313" key="4">
    <source>
        <dbReference type="Proteomes" id="UP000807306"/>
    </source>
</evidence>
<feature type="domain" description="PIN" evidence="2">
    <location>
        <begin position="125"/>
        <end position="203"/>
    </location>
</feature>
<evidence type="ECO:0000256" key="1">
    <source>
        <dbReference type="SAM" id="MobiDB-lite"/>
    </source>
</evidence>